<reference evidence="3" key="1">
    <citation type="submission" date="2010-04" db="EMBL/GenBank/DDBJ databases">
        <title>Complete genome sequence of Nitrosococcus halophilus Nc4, a salt-adapted, aerobic obligate ammonia-oxidizing sulfur purple bacterium.</title>
        <authorList>
            <consortium name="US DOE Joint Genome Institute"/>
            <person name="Campbell M.A."/>
            <person name="Malfatti S.A."/>
            <person name="Chain P.S.G."/>
            <person name="Heidelberg J.F."/>
            <person name="Ward B.B."/>
            <person name="Klotz M.G."/>
        </authorList>
    </citation>
    <scope>NUCLEOTIDE SEQUENCE [LARGE SCALE GENOMIC DNA]</scope>
    <source>
        <strain evidence="3">Nc4</strain>
    </source>
</reference>
<dbReference type="EMBL" id="CP001798">
    <property type="protein sequence ID" value="ADE15695.1"/>
    <property type="molecule type" value="Genomic_DNA"/>
</dbReference>
<gene>
    <name evidence="2" type="ordered locus">Nhal_2619</name>
</gene>
<proteinExistence type="predicted"/>
<evidence type="ECO:0000256" key="1">
    <source>
        <dbReference type="SAM" id="MobiDB-lite"/>
    </source>
</evidence>
<dbReference type="AlphaFoldDB" id="D5BWN8"/>
<dbReference type="HOGENOM" id="CLU_3155381_0_0_6"/>
<feature type="compositionally biased region" description="Polar residues" evidence="1">
    <location>
        <begin position="1"/>
        <end position="17"/>
    </location>
</feature>
<dbReference type="Proteomes" id="UP000001844">
    <property type="component" value="Chromosome"/>
</dbReference>
<keyword evidence="3" id="KW-1185">Reference proteome</keyword>
<dbReference type="KEGG" id="nhl:Nhal_2619"/>
<evidence type="ECO:0000313" key="2">
    <source>
        <dbReference type="EMBL" id="ADE15695.1"/>
    </source>
</evidence>
<protein>
    <submittedName>
        <fullName evidence="2">Uncharacterized protein</fullName>
    </submittedName>
</protein>
<name>D5BWN8_NITHN</name>
<feature type="region of interest" description="Disordered" evidence="1">
    <location>
        <begin position="1"/>
        <end position="48"/>
    </location>
</feature>
<sequence length="48" mass="5172">MTQHQTPLARPGTNQVQRAGLVGCGHPSNDGREDMVSDKPEESTFFGS</sequence>
<evidence type="ECO:0000313" key="3">
    <source>
        <dbReference type="Proteomes" id="UP000001844"/>
    </source>
</evidence>
<feature type="compositionally biased region" description="Basic and acidic residues" evidence="1">
    <location>
        <begin position="29"/>
        <end position="42"/>
    </location>
</feature>
<organism evidence="2 3">
    <name type="scientific">Nitrosococcus halophilus (strain Nc4)</name>
    <dbReference type="NCBI Taxonomy" id="472759"/>
    <lineage>
        <taxon>Bacteria</taxon>
        <taxon>Pseudomonadati</taxon>
        <taxon>Pseudomonadota</taxon>
        <taxon>Gammaproteobacteria</taxon>
        <taxon>Chromatiales</taxon>
        <taxon>Chromatiaceae</taxon>
        <taxon>Nitrosococcus</taxon>
    </lineage>
</organism>
<dbReference type="RefSeq" id="WP_013033555.1">
    <property type="nucleotide sequence ID" value="NC_013960.1"/>
</dbReference>
<accession>D5BWN8</accession>